<evidence type="ECO:0000256" key="1">
    <source>
        <dbReference type="SAM" id="MobiDB-lite"/>
    </source>
</evidence>
<organism evidence="2 3">
    <name type="scientific">Bifidobacterium pullorum subsp. saeculare DSM 6531 = LMG 14934</name>
    <dbReference type="NCBI Taxonomy" id="1437611"/>
    <lineage>
        <taxon>Bacteria</taxon>
        <taxon>Bacillati</taxon>
        <taxon>Actinomycetota</taxon>
        <taxon>Actinomycetes</taxon>
        <taxon>Bifidobacteriales</taxon>
        <taxon>Bifidobacteriaceae</taxon>
        <taxon>Bifidobacterium</taxon>
    </lineage>
</organism>
<reference evidence="2 3" key="1">
    <citation type="submission" date="2014-03" db="EMBL/GenBank/DDBJ databases">
        <title>Genomics of Bifidobacteria.</title>
        <authorList>
            <person name="Ventura M."/>
            <person name="Milani C."/>
            <person name="Lugli G.A."/>
        </authorList>
    </citation>
    <scope>NUCLEOTIDE SEQUENCE [LARGE SCALE GENOMIC DNA]</scope>
    <source>
        <strain evidence="2 3">LMG 14934</strain>
    </source>
</reference>
<gene>
    <name evidence="2" type="ORF">BSAE_1761</name>
</gene>
<dbReference type="EMBL" id="JGZM01000003">
    <property type="protein sequence ID" value="KFI88126.1"/>
    <property type="molecule type" value="Genomic_DNA"/>
</dbReference>
<feature type="region of interest" description="Disordered" evidence="1">
    <location>
        <begin position="273"/>
        <end position="329"/>
    </location>
</feature>
<feature type="compositionally biased region" description="Polar residues" evidence="1">
    <location>
        <begin position="302"/>
        <end position="312"/>
    </location>
</feature>
<comment type="caution">
    <text evidence="2">The sequence shown here is derived from an EMBL/GenBank/DDBJ whole genome shotgun (WGS) entry which is preliminary data.</text>
</comment>
<evidence type="ECO:0000313" key="3">
    <source>
        <dbReference type="Proteomes" id="UP000029040"/>
    </source>
</evidence>
<evidence type="ECO:0000313" key="2">
    <source>
        <dbReference type="EMBL" id="KFI88126.1"/>
    </source>
</evidence>
<proteinExistence type="predicted"/>
<accession>A0A087CXX6</accession>
<feature type="region of interest" description="Disordered" evidence="1">
    <location>
        <begin position="65"/>
        <end position="95"/>
    </location>
</feature>
<feature type="compositionally biased region" description="Low complexity" evidence="1">
    <location>
        <begin position="117"/>
        <end position="153"/>
    </location>
</feature>
<dbReference type="AlphaFoldDB" id="A0A087CXX6"/>
<protein>
    <submittedName>
        <fullName evidence="2">Uncharacterized protein</fullName>
    </submittedName>
</protein>
<feature type="region of interest" description="Disordered" evidence="1">
    <location>
        <begin position="117"/>
        <end position="189"/>
    </location>
</feature>
<sequence>MPSRALIPRDVREPFHVRRGSGEVPVDEVVRRGRDLALVRAVASPSGNTGDQPVLVHDPADHLLRDTRPERGLDPPVPVPAPGIGERPRHAGAQPGVLADAEPRVVVVVAAGRDTAASMSATSANTSASAGRPASSSPGSTGAAGRRPGLFLRPRPPPASTRSPGSSSRIRRRSTSGSSPNGSLSVPACGMASLRSGLRRRHSTGAVQSHPMMHRTGADAKLRRHLLLLHTRQAQFHRATPRLQRYGRLGDGIRIPGIVAQPPYPDTVWSDTPDAPPPASWTSVWRNTTPPPVHAPRDRTRQQSFRSVSKKTSAAPYHVRTRSFETSGI</sequence>
<name>A0A087CXX6_9BIFI</name>
<feature type="compositionally biased region" description="Low complexity" evidence="1">
    <location>
        <begin position="175"/>
        <end position="185"/>
    </location>
</feature>
<dbReference type="Proteomes" id="UP000029040">
    <property type="component" value="Unassembled WGS sequence"/>
</dbReference>